<evidence type="ECO:0000256" key="8">
    <source>
        <dbReference type="ARBA" id="ARBA00048679"/>
    </source>
</evidence>
<keyword evidence="4 9" id="KW-0547">Nucleotide-binding</keyword>
<dbReference type="InterPro" id="IPR008271">
    <property type="entry name" value="Ser/Thr_kinase_AS"/>
</dbReference>
<evidence type="ECO:0000256" key="3">
    <source>
        <dbReference type="ARBA" id="ARBA00022679"/>
    </source>
</evidence>
<comment type="catalytic activity">
    <reaction evidence="7">
        <text>L-threonyl-[protein] + ATP = O-phospho-L-threonyl-[protein] + ADP + H(+)</text>
        <dbReference type="Rhea" id="RHEA:46608"/>
        <dbReference type="Rhea" id="RHEA-COMP:11060"/>
        <dbReference type="Rhea" id="RHEA-COMP:11605"/>
        <dbReference type="ChEBI" id="CHEBI:15378"/>
        <dbReference type="ChEBI" id="CHEBI:30013"/>
        <dbReference type="ChEBI" id="CHEBI:30616"/>
        <dbReference type="ChEBI" id="CHEBI:61977"/>
        <dbReference type="ChEBI" id="CHEBI:456216"/>
        <dbReference type="EC" id="2.7.11.1"/>
    </reaction>
</comment>
<feature type="binding site" evidence="9">
    <location>
        <position position="36"/>
    </location>
    <ligand>
        <name>ATP</name>
        <dbReference type="ChEBI" id="CHEBI:30616"/>
    </ligand>
</feature>
<dbReference type="SMART" id="SM00220">
    <property type="entry name" value="S_TKc"/>
    <property type="match status" value="1"/>
</dbReference>
<dbReference type="PROSITE" id="PS00108">
    <property type="entry name" value="PROTEIN_KINASE_ST"/>
    <property type="match status" value="1"/>
</dbReference>
<comment type="similarity">
    <text evidence="1">Belongs to the protein kinase superfamily. STE Ser/Thr protein kinase family. STE20 subfamily.</text>
</comment>
<name>A0A514E930_9XANT</name>
<dbReference type="PROSITE" id="PS50011">
    <property type="entry name" value="PROTEIN_KINASE_DOM"/>
    <property type="match status" value="1"/>
</dbReference>
<evidence type="ECO:0000256" key="10">
    <source>
        <dbReference type="SAM" id="MobiDB-lite"/>
    </source>
</evidence>
<sequence>MANVVPALQVGPKLGAGHFGVVYLGNDSVHGEVAVKVLERKNGQDDASWDTHKASFLSEAQNLSKAKHRNVVEVFHIEELPDGKSIRFCMAYCAGGSVQSAYENGPMDLKSVRKIATEVSMGLGALHARNMLHRDIKPGNILIDNQGVAKLGDFGLVTDRLIMGYGSVEGYSDHIAFEVWGGNPTSPRTDIWALGMTLYRLLHGQDWYERSPAPRHIVKNGGFANSLTWLPHIPKAWRTVIRRMLNDVPSARYQNAQELLNAFSKLPTPSWTTAVSADKVVWQQLVGTRKKTVEWTMHSARSHSWSARSEPINGAGNTRSLGGSNGRVGLKPALRELSKFFNG</sequence>
<evidence type="ECO:0000256" key="4">
    <source>
        <dbReference type="ARBA" id="ARBA00022741"/>
    </source>
</evidence>
<dbReference type="GO" id="GO:0005737">
    <property type="term" value="C:cytoplasm"/>
    <property type="evidence" value="ECO:0007669"/>
    <property type="project" value="TreeGrafter"/>
</dbReference>
<keyword evidence="5 12" id="KW-0418">Kinase</keyword>
<dbReference type="InterPro" id="IPR011009">
    <property type="entry name" value="Kinase-like_dom_sf"/>
</dbReference>
<proteinExistence type="inferred from homology"/>
<evidence type="ECO:0000256" key="7">
    <source>
        <dbReference type="ARBA" id="ARBA00047899"/>
    </source>
</evidence>
<keyword evidence="2 12" id="KW-0723">Serine/threonine-protein kinase</keyword>
<keyword evidence="6 9" id="KW-0067">ATP-binding</keyword>
<dbReference type="EMBL" id="CP038228">
    <property type="protein sequence ID" value="QDI02529.1"/>
    <property type="molecule type" value="Genomic_DNA"/>
</dbReference>
<accession>A0A514E930</accession>
<comment type="catalytic activity">
    <reaction evidence="8">
        <text>L-seryl-[protein] + ATP = O-phospho-L-seryl-[protein] + ADP + H(+)</text>
        <dbReference type="Rhea" id="RHEA:17989"/>
        <dbReference type="Rhea" id="RHEA-COMP:9863"/>
        <dbReference type="Rhea" id="RHEA-COMP:11604"/>
        <dbReference type="ChEBI" id="CHEBI:15378"/>
        <dbReference type="ChEBI" id="CHEBI:29999"/>
        <dbReference type="ChEBI" id="CHEBI:30616"/>
        <dbReference type="ChEBI" id="CHEBI:83421"/>
        <dbReference type="ChEBI" id="CHEBI:456216"/>
        <dbReference type="EC" id="2.7.11.1"/>
    </reaction>
</comment>
<dbReference type="Pfam" id="PF00069">
    <property type="entry name" value="Pkinase"/>
    <property type="match status" value="1"/>
</dbReference>
<evidence type="ECO:0000313" key="12">
    <source>
        <dbReference type="EMBL" id="QDI02529.1"/>
    </source>
</evidence>
<evidence type="ECO:0000313" key="13">
    <source>
        <dbReference type="Proteomes" id="UP000319349"/>
    </source>
</evidence>
<evidence type="ECO:0000256" key="6">
    <source>
        <dbReference type="ARBA" id="ARBA00022840"/>
    </source>
</evidence>
<evidence type="ECO:0000259" key="11">
    <source>
        <dbReference type="PROSITE" id="PS50011"/>
    </source>
</evidence>
<keyword evidence="3" id="KW-0808">Transferase</keyword>
<evidence type="ECO:0000256" key="5">
    <source>
        <dbReference type="ARBA" id="ARBA00022777"/>
    </source>
</evidence>
<organism evidence="12 13">
    <name type="scientific">Xanthomonas cerealis pv. cerealis</name>
    <dbReference type="NCBI Taxonomy" id="152263"/>
    <lineage>
        <taxon>Bacteria</taxon>
        <taxon>Pseudomonadati</taxon>
        <taxon>Pseudomonadota</taxon>
        <taxon>Gammaproteobacteria</taxon>
        <taxon>Lysobacterales</taxon>
        <taxon>Lysobacteraceae</taxon>
        <taxon>Xanthomonas</taxon>
        <taxon>Xanthomonas translucens group</taxon>
        <taxon>Xanthomonas cerealis</taxon>
    </lineage>
</organism>
<dbReference type="InterPro" id="IPR017441">
    <property type="entry name" value="Protein_kinase_ATP_BS"/>
</dbReference>
<dbReference type="GO" id="GO:0004674">
    <property type="term" value="F:protein serine/threonine kinase activity"/>
    <property type="evidence" value="ECO:0007669"/>
    <property type="project" value="UniProtKB-KW"/>
</dbReference>
<gene>
    <name evidence="12" type="ORF">E4A48_01370</name>
</gene>
<reference evidence="12 13" key="1">
    <citation type="submission" date="2019-03" db="EMBL/GenBank/DDBJ databases">
        <title>Tal1 in Xanthomonas translucens pv. cerealis Contributes to Virulence in Bacterial Leaf Streak of Wheat.</title>
        <authorList>
            <person name="Shah S.M.A."/>
            <person name="Haq F."/>
            <person name="Ma W."/>
            <person name="Xu X."/>
            <person name="Wang S."/>
            <person name="Xu Z."/>
            <person name="Zou L."/>
            <person name="Zhu B."/>
            <person name="Chen G."/>
        </authorList>
    </citation>
    <scope>NUCLEOTIDE SEQUENCE [LARGE SCALE GENOMIC DNA]</scope>
    <source>
        <strain evidence="12 13">01</strain>
    </source>
</reference>
<dbReference type="SUPFAM" id="SSF56112">
    <property type="entry name" value="Protein kinase-like (PK-like)"/>
    <property type="match status" value="1"/>
</dbReference>
<feature type="region of interest" description="Disordered" evidence="10">
    <location>
        <begin position="306"/>
        <end position="328"/>
    </location>
</feature>
<dbReference type="PANTHER" id="PTHR48012">
    <property type="entry name" value="STERILE20-LIKE KINASE, ISOFORM B-RELATED"/>
    <property type="match status" value="1"/>
</dbReference>
<protein>
    <submittedName>
        <fullName evidence="12">Serine/threonine protein kinase</fullName>
    </submittedName>
</protein>
<dbReference type="GO" id="GO:0005524">
    <property type="term" value="F:ATP binding"/>
    <property type="evidence" value="ECO:0007669"/>
    <property type="project" value="UniProtKB-UniRule"/>
</dbReference>
<evidence type="ECO:0000256" key="2">
    <source>
        <dbReference type="ARBA" id="ARBA00022527"/>
    </source>
</evidence>
<evidence type="ECO:0000256" key="9">
    <source>
        <dbReference type="PROSITE-ProRule" id="PRU10141"/>
    </source>
</evidence>
<dbReference type="AlphaFoldDB" id="A0A514E930"/>
<dbReference type="CDD" id="cd14014">
    <property type="entry name" value="STKc_PknB_like"/>
    <property type="match status" value="1"/>
</dbReference>
<feature type="domain" description="Protein kinase" evidence="11">
    <location>
        <begin position="8"/>
        <end position="264"/>
    </location>
</feature>
<dbReference type="Proteomes" id="UP000319349">
    <property type="component" value="Chromosome"/>
</dbReference>
<dbReference type="RefSeq" id="WP_142741759.1">
    <property type="nucleotide sequence ID" value="NZ_CP038228.1"/>
</dbReference>
<dbReference type="PROSITE" id="PS00107">
    <property type="entry name" value="PROTEIN_KINASE_ATP"/>
    <property type="match status" value="1"/>
</dbReference>
<dbReference type="InterPro" id="IPR000719">
    <property type="entry name" value="Prot_kinase_dom"/>
</dbReference>
<evidence type="ECO:0000256" key="1">
    <source>
        <dbReference type="ARBA" id="ARBA00008874"/>
    </source>
</evidence>
<dbReference type="PANTHER" id="PTHR48012:SF10">
    <property type="entry name" value="FI20177P1"/>
    <property type="match status" value="1"/>
</dbReference>
<dbReference type="InterPro" id="IPR050629">
    <property type="entry name" value="STE20/SPS1-PAK"/>
</dbReference>
<dbReference type="Gene3D" id="1.10.510.10">
    <property type="entry name" value="Transferase(Phosphotransferase) domain 1"/>
    <property type="match status" value="1"/>
</dbReference>
<keyword evidence="13" id="KW-1185">Reference proteome</keyword>